<dbReference type="InterPro" id="IPR012337">
    <property type="entry name" value="RNaseH-like_sf"/>
</dbReference>
<evidence type="ECO:0000256" key="7">
    <source>
        <dbReference type="ARBA" id="ARBA00023018"/>
    </source>
</evidence>
<dbReference type="InterPro" id="IPR043128">
    <property type="entry name" value="Rev_trsase/Diguanyl_cyclase"/>
</dbReference>
<dbReference type="Pfam" id="PF17919">
    <property type="entry name" value="RT_RNaseH_2"/>
    <property type="match status" value="1"/>
</dbReference>
<name>A0A9W3AM39_BIOGL</name>
<feature type="domain" description="Integrase catalytic" evidence="19">
    <location>
        <begin position="102"/>
        <end position="261"/>
    </location>
</feature>
<dbReference type="FunFam" id="3.30.70.270:FF:000020">
    <property type="entry name" value="Transposon Tf2-6 polyprotein-like Protein"/>
    <property type="match status" value="1"/>
</dbReference>
<keyword evidence="14" id="KW-0807">Transducer</keyword>
<proteinExistence type="inferred from homology"/>
<organism evidence="20 21">
    <name type="scientific">Biomphalaria glabrata</name>
    <name type="common">Bloodfluke planorb</name>
    <name type="synonym">Freshwater snail</name>
    <dbReference type="NCBI Taxonomy" id="6526"/>
    <lineage>
        <taxon>Eukaryota</taxon>
        <taxon>Metazoa</taxon>
        <taxon>Spiralia</taxon>
        <taxon>Lophotrochozoa</taxon>
        <taxon>Mollusca</taxon>
        <taxon>Gastropoda</taxon>
        <taxon>Heterobranchia</taxon>
        <taxon>Euthyneura</taxon>
        <taxon>Panpulmonata</taxon>
        <taxon>Hygrophila</taxon>
        <taxon>Lymnaeoidea</taxon>
        <taxon>Planorbidae</taxon>
        <taxon>Biomphalaria</taxon>
    </lineage>
</organism>
<dbReference type="Gene3D" id="3.30.70.270">
    <property type="match status" value="2"/>
</dbReference>
<evidence type="ECO:0000256" key="1">
    <source>
        <dbReference type="ARBA" id="ARBA00008991"/>
    </source>
</evidence>
<dbReference type="InterPro" id="IPR002455">
    <property type="entry name" value="GPCR3_GABA-B"/>
</dbReference>
<evidence type="ECO:0000313" key="20">
    <source>
        <dbReference type="Proteomes" id="UP001165740"/>
    </source>
</evidence>
<feature type="transmembrane region" description="Helical" evidence="17">
    <location>
        <begin position="1302"/>
        <end position="1324"/>
    </location>
</feature>
<dbReference type="Gene3D" id="3.30.420.10">
    <property type="entry name" value="Ribonuclease H-like superfamily/Ribonuclease H"/>
    <property type="match status" value="1"/>
</dbReference>
<feature type="domain" description="G-protein coupled receptors family 3 profile" evidence="18">
    <location>
        <begin position="1103"/>
        <end position="1355"/>
    </location>
</feature>
<evidence type="ECO:0000256" key="10">
    <source>
        <dbReference type="ARBA" id="ARBA00023136"/>
    </source>
</evidence>
<evidence type="ECO:0000256" key="12">
    <source>
        <dbReference type="ARBA" id="ARBA00023170"/>
    </source>
</evidence>
<dbReference type="CDD" id="cd06366">
    <property type="entry name" value="PBP1_GABAb_receptor"/>
    <property type="match status" value="1"/>
</dbReference>
<dbReference type="PRINTS" id="PR00248">
    <property type="entry name" value="GPCRMGR"/>
</dbReference>
<dbReference type="InterPro" id="IPR041577">
    <property type="entry name" value="RT_RNaseH_2"/>
</dbReference>
<evidence type="ECO:0000256" key="15">
    <source>
        <dbReference type="ARBA" id="ARBA00023257"/>
    </source>
</evidence>
<dbReference type="FunFam" id="3.30.420.10:FF:000032">
    <property type="entry name" value="Retrovirus-related Pol polyprotein from transposon 297-like Protein"/>
    <property type="match status" value="1"/>
</dbReference>
<keyword evidence="13" id="KW-0325">Glycoprotein</keyword>
<evidence type="ECO:0000256" key="9">
    <source>
        <dbReference type="ARBA" id="ARBA00023054"/>
    </source>
</evidence>
<keyword evidence="20" id="KW-1185">Reference proteome</keyword>
<feature type="transmembrane region" description="Helical" evidence="17">
    <location>
        <begin position="1267"/>
        <end position="1287"/>
    </location>
</feature>
<keyword evidence="12" id="KW-0675">Receptor</keyword>
<dbReference type="Gene3D" id="3.40.50.2300">
    <property type="match status" value="2"/>
</dbReference>
<dbReference type="PROSITE" id="PS50259">
    <property type="entry name" value="G_PROTEIN_RECEP_F3_4"/>
    <property type="match status" value="1"/>
</dbReference>
<dbReference type="RefSeq" id="XP_055888199.1">
    <property type="nucleotide sequence ID" value="XM_056032224.1"/>
</dbReference>
<dbReference type="Pfam" id="PF17921">
    <property type="entry name" value="Integrase_H2C2"/>
    <property type="match status" value="1"/>
</dbReference>
<evidence type="ECO:0000256" key="17">
    <source>
        <dbReference type="SAM" id="Phobius"/>
    </source>
</evidence>
<evidence type="ECO:0000256" key="16">
    <source>
        <dbReference type="ARBA" id="ARBA00034104"/>
    </source>
</evidence>
<evidence type="ECO:0000256" key="4">
    <source>
        <dbReference type="ARBA" id="ARBA00022692"/>
    </source>
</evidence>
<comment type="subcellular location">
    <subcellularLocation>
        <location evidence="16">Postsynaptic cell membrane</location>
        <topology evidence="16">Multi-pass membrane protein</topology>
    </subcellularLocation>
</comment>
<keyword evidence="6 17" id="KW-1133">Transmembrane helix</keyword>
<dbReference type="PANTHER" id="PTHR10519:SF20">
    <property type="entry name" value="G-PROTEIN COUPLED RECEPTOR 156-RELATED"/>
    <property type="match status" value="1"/>
</dbReference>
<keyword evidence="4 17" id="KW-0812">Transmembrane</keyword>
<feature type="transmembrane region" description="Helical" evidence="17">
    <location>
        <begin position="1134"/>
        <end position="1153"/>
    </location>
</feature>
<evidence type="ECO:0000256" key="11">
    <source>
        <dbReference type="ARBA" id="ARBA00023157"/>
    </source>
</evidence>
<dbReference type="Pfam" id="PF01094">
    <property type="entry name" value="ANF_receptor"/>
    <property type="match status" value="1"/>
</dbReference>
<dbReference type="FunFam" id="3.40.50.2300:FF:000072">
    <property type="entry name" value="Gamma-aminobutyric acid type B receptor subunit 2"/>
    <property type="match status" value="1"/>
</dbReference>
<dbReference type="CDD" id="cd15047">
    <property type="entry name" value="7tmC_GABA-B-like"/>
    <property type="match status" value="1"/>
</dbReference>
<dbReference type="InterPro" id="IPR001828">
    <property type="entry name" value="ANF_lig-bd_rcpt"/>
</dbReference>
<keyword evidence="2" id="KW-1003">Cell membrane</keyword>
<dbReference type="GO" id="GO:0003676">
    <property type="term" value="F:nucleic acid binding"/>
    <property type="evidence" value="ECO:0007669"/>
    <property type="project" value="InterPro"/>
</dbReference>
<feature type="transmembrane region" description="Helical" evidence="17">
    <location>
        <begin position="1336"/>
        <end position="1356"/>
    </location>
</feature>
<dbReference type="InterPro" id="IPR000337">
    <property type="entry name" value="GPCR_3"/>
</dbReference>
<dbReference type="PRINTS" id="PR01177">
    <property type="entry name" value="GABAB1RECPTR"/>
</dbReference>
<evidence type="ECO:0000256" key="8">
    <source>
        <dbReference type="ARBA" id="ARBA00023040"/>
    </source>
</evidence>
<reference evidence="21" key="1">
    <citation type="submission" date="2025-08" db="UniProtKB">
        <authorList>
            <consortium name="RefSeq"/>
        </authorList>
    </citation>
    <scope>IDENTIFICATION</scope>
</reference>
<dbReference type="InterPro" id="IPR028082">
    <property type="entry name" value="Peripla_BP_I"/>
</dbReference>
<dbReference type="InterPro" id="IPR001584">
    <property type="entry name" value="Integrase_cat-core"/>
</dbReference>
<protein>
    <submittedName>
        <fullName evidence="21">Gamma-aminobutyric acid type B receptor subunit 2-like</fullName>
    </submittedName>
</protein>
<keyword evidence="10 17" id="KW-0472">Membrane</keyword>
<dbReference type="InterPro" id="IPR017978">
    <property type="entry name" value="GPCR_3_C"/>
</dbReference>
<dbReference type="SUPFAM" id="SSF53098">
    <property type="entry name" value="Ribonuclease H-like"/>
    <property type="match status" value="1"/>
</dbReference>
<dbReference type="FunFam" id="1.10.340.70:FF:000001">
    <property type="entry name" value="Retrovirus-related Pol polyprotein from transposon gypsy-like Protein"/>
    <property type="match status" value="1"/>
</dbReference>
<keyword evidence="7" id="KW-0770">Synapse</keyword>
<keyword evidence="5" id="KW-0732">Signal</keyword>
<evidence type="ECO:0000259" key="18">
    <source>
        <dbReference type="PROSITE" id="PS50259"/>
    </source>
</evidence>
<dbReference type="PRINTS" id="PR01176">
    <property type="entry name" value="GABABRECEPTR"/>
</dbReference>
<feature type="transmembrane region" description="Helical" evidence="17">
    <location>
        <begin position="1207"/>
        <end position="1228"/>
    </location>
</feature>
<feature type="transmembrane region" description="Helical" evidence="17">
    <location>
        <begin position="1101"/>
        <end position="1122"/>
    </location>
</feature>
<dbReference type="GO" id="GO:0004965">
    <property type="term" value="F:G protein-coupled GABA receptor activity"/>
    <property type="evidence" value="ECO:0007669"/>
    <property type="project" value="InterPro"/>
</dbReference>
<evidence type="ECO:0000256" key="6">
    <source>
        <dbReference type="ARBA" id="ARBA00022989"/>
    </source>
</evidence>
<evidence type="ECO:0000256" key="13">
    <source>
        <dbReference type="ARBA" id="ARBA00023180"/>
    </source>
</evidence>
<evidence type="ECO:0000256" key="14">
    <source>
        <dbReference type="ARBA" id="ARBA00023224"/>
    </source>
</evidence>
<dbReference type="SUPFAM" id="SSF56672">
    <property type="entry name" value="DNA/RNA polymerases"/>
    <property type="match status" value="1"/>
</dbReference>
<dbReference type="PANTHER" id="PTHR10519">
    <property type="entry name" value="GABA-B RECEPTOR"/>
    <property type="match status" value="1"/>
</dbReference>
<comment type="similarity">
    <text evidence="1">Belongs to the G-protein coupled receptor 3 family. GABA-B receptor subfamily.</text>
</comment>
<dbReference type="Pfam" id="PF00003">
    <property type="entry name" value="7tm_3"/>
    <property type="match status" value="1"/>
</dbReference>
<keyword evidence="8" id="KW-0297">G-protein coupled receptor</keyword>
<keyword evidence="15" id="KW-0628">Postsynaptic cell membrane</keyword>
<sequence length="1609" mass="182983">MNLPNKPYFQDGLLVKNAMHKDNTIQQIIVPQKYRKEILATGHNIPHASHMGVVKTKTRILKEFYWPSIIKDVKKYVKSCHICQVKGPKNNKSQAPIQDMELTDKPFQKVSVDLIGPMPVASARNHRYVLTLIDTCTRWTEAVPLVNITALDITRALSEIFSRIGFPEVILSDRGTQFTADITKDFMNMYHIKMKFTTPYHPQSNGLCERFNGTLKRSISKIAHNNPQNWDLLLPAALFAYRESPQETTGFSPFEMVYGANPMAILKEAIIRQNSISSETKTAFQHVQDTRNIVISACEKANEATAIANSNTRMRVNRNRTLKQFEPGDQTWNEHIKGLQEVFSILKQHGFTIKPSKVELAMSEISFLGYRVSYNSLRPQENIIQRILDIKVPTSKKQVRSILGLCNFYRHFIPGYTALIAPLIELTKKGQPTKIPWSTKLHTTIENIKAEFSRDTILKLPNPEKQFYLATDASSSAIGACLMLKYQDTSQKCQETLHPIFFISRKLSPAETRYSTIERECLAIESLLIVLRDRIIVGLCEFWISFFLPRLLVLVTSSRQFVAESITACMLCLDVVCIDLTHNSLDVTMSLFVILLSLSLHIPVCCSVEAPDVTMATEAAKDSTTWRSSDHSSPSTKNIVLNIIGLFAMSGRYPAGIAYFLATLLAVEHINKREDILPGYKLQINAHNTNCDVSRGLDAIYKEFYDKNKTSIMTLGGTCSPVTEVTAQVSHQWGLLQISYSSVSPFLSNSEIFPSFFRVMTPEHNLTHGRLKLFKEMGWKNVHIIYENYNVFSMVNEMLKQDLKQEGIDVANQEMFTNDPEESVINLKKKDARIIIVNMYEGKGRKLACSAYNNDKDGTWYKKVVWLFPSFYDRHWMDVNDTACGCTPEQIRQVIGRYFAVSSQTICKQKDYLTENGLSPTQFKKEFSGTRLYNMLKSEIPKEFEDYYQTFFSDGSVYNEHRAPEAYDAVWAIAMALNNTLTNLTESGDVNGLENFNYHNETLLKIMRDSMQKVRFNSLSCEFFFNNNGDRIPGIEIYQFKNDNASGFELLGQCHFNGSDGQWNCSLNESKIVWDSGVRPVDETKNKNVTKNIDVYMRNGFWILASFGMTMSAGLLVFNVCNKCHRIVKMSSPRLNNIILLGCMISYSTIYIMDVKEEVTCILRTFTVILSFSLSFGALFAKTWRVYEIFTAGHKVLNTRMLRDSSLFLIVAILVVINSSVLVAWMIISPQMPTFVNIGTTPEATEHANTKFTEQYQKCDSKYRAEFIWALIAIQGVVIIFGTFLAIQTRKVSFPELNDSKWIALCIYNVVVLGPVSVFVVMATEDKPQVNYALESSMIFLVTTMTQSLIFFPKIIAFKNHNRSLTVFNVGNNLELHGLKRVLSCLCMTRSLKRRLVSENSSGSFDVSQQTMELDVSFDSSDCVGIKHQNKMKIPLGKSKSMSPEKRVFRKLPFKKSSDESWMSTSVAHISYRAKTVQSPVYCSGGASKEKDVRKSRHSMRFKVFSNSYLPRSRSDSNLSINGSEKIEPNVAEDLPDFREIQTQLKPWRSLSTMPTVYSSLQEEISLERINVLADLKLTSMLGFKATWVKDSDKLTQLGIEEFIKRIKI</sequence>
<dbReference type="OrthoDB" id="10056676at2759"/>
<dbReference type="GO" id="GO:0038039">
    <property type="term" value="C:G protein-coupled receptor heterodimeric complex"/>
    <property type="evidence" value="ECO:0007669"/>
    <property type="project" value="TreeGrafter"/>
</dbReference>
<accession>A0A9W3AM39</accession>
<gene>
    <name evidence="21" type="primary">LOC106057584</name>
</gene>
<dbReference type="GeneID" id="106057584"/>
<dbReference type="Pfam" id="PF00665">
    <property type="entry name" value="rve"/>
    <property type="match status" value="1"/>
</dbReference>
<evidence type="ECO:0000256" key="2">
    <source>
        <dbReference type="ARBA" id="ARBA00022475"/>
    </source>
</evidence>
<dbReference type="InterPro" id="IPR043502">
    <property type="entry name" value="DNA/RNA_pol_sf"/>
</dbReference>
<keyword evidence="9" id="KW-0175">Coiled coil</keyword>
<evidence type="ECO:0000259" key="19">
    <source>
        <dbReference type="PROSITE" id="PS50994"/>
    </source>
</evidence>
<keyword evidence="3" id="KW-0597">Phosphoprotein</keyword>
<evidence type="ECO:0000256" key="3">
    <source>
        <dbReference type="ARBA" id="ARBA00022553"/>
    </source>
</evidence>
<dbReference type="SUPFAM" id="SSF53822">
    <property type="entry name" value="Periplasmic binding protein-like I"/>
    <property type="match status" value="1"/>
</dbReference>
<keyword evidence="11" id="KW-1015">Disulfide bond</keyword>
<evidence type="ECO:0000256" key="5">
    <source>
        <dbReference type="ARBA" id="ARBA00022729"/>
    </source>
</evidence>
<dbReference type="Gene3D" id="1.10.340.70">
    <property type="match status" value="1"/>
</dbReference>
<dbReference type="InterPro" id="IPR036397">
    <property type="entry name" value="RNaseH_sf"/>
</dbReference>
<evidence type="ECO:0000313" key="21">
    <source>
        <dbReference type="RefSeq" id="XP_055888199.1"/>
    </source>
</evidence>
<dbReference type="PROSITE" id="PS50994">
    <property type="entry name" value="INTEGRASE"/>
    <property type="match status" value="1"/>
</dbReference>
<dbReference type="GO" id="GO:0015074">
    <property type="term" value="P:DNA integration"/>
    <property type="evidence" value="ECO:0007669"/>
    <property type="project" value="InterPro"/>
</dbReference>
<dbReference type="InterPro" id="IPR041588">
    <property type="entry name" value="Integrase_H2C2"/>
</dbReference>
<dbReference type="GO" id="GO:0045211">
    <property type="term" value="C:postsynaptic membrane"/>
    <property type="evidence" value="ECO:0007669"/>
    <property type="project" value="UniProtKB-SubCell"/>
</dbReference>
<dbReference type="GO" id="GO:0007214">
    <property type="term" value="P:gamma-aminobutyric acid signaling pathway"/>
    <property type="evidence" value="ECO:0007669"/>
    <property type="project" value="TreeGrafter"/>
</dbReference>
<feature type="transmembrane region" description="Helical" evidence="17">
    <location>
        <begin position="1165"/>
        <end position="1187"/>
    </location>
</feature>
<dbReference type="Proteomes" id="UP001165740">
    <property type="component" value="Chromosome 6"/>
</dbReference>